<evidence type="ECO:0000256" key="3">
    <source>
        <dbReference type="SAM" id="SignalP"/>
    </source>
</evidence>
<organism evidence="5 6">
    <name type="scientific">Variovorax rhizosphaerae</name>
    <dbReference type="NCBI Taxonomy" id="1836200"/>
    <lineage>
        <taxon>Bacteria</taxon>
        <taxon>Pseudomonadati</taxon>
        <taxon>Pseudomonadota</taxon>
        <taxon>Betaproteobacteria</taxon>
        <taxon>Burkholderiales</taxon>
        <taxon>Comamonadaceae</taxon>
        <taxon>Variovorax</taxon>
    </lineage>
</organism>
<proteinExistence type="predicted"/>
<keyword evidence="2" id="KW-0812">Transmembrane</keyword>
<feature type="compositionally biased region" description="Pro residues" evidence="1">
    <location>
        <begin position="183"/>
        <end position="202"/>
    </location>
</feature>
<dbReference type="RefSeq" id="WP_340340303.1">
    <property type="nucleotide sequence ID" value="NZ_JBBKZT010000001.1"/>
</dbReference>
<name>A0ABU8WC83_9BURK</name>
<dbReference type="EMBL" id="JBBKZT010000001">
    <property type="protein sequence ID" value="MEJ8845117.1"/>
    <property type="molecule type" value="Genomic_DNA"/>
</dbReference>
<dbReference type="Gene3D" id="2.30.30.40">
    <property type="entry name" value="SH3 Domains"/>
    <property type="match status" value="1"/>
</dbReference>
<feature type="compositionally biased region" description="Pro residues" evidence="1">
    <location>
        <begin position="148"/>
        <end position="175"/>
    </location>
</feature>
<feature type="domain" description="SH3b" evidence="4">
    <location>
        <begin position="24"/>
        <end position="88"/>
    </location>
</feature>
<protein>
    <submittedName>
        <fullName evidence="5">SH3 domain-containing protein</fullName>
    </submittedName>
</protein>
<evidence type="ECO:0000256" key="2">
    <source>
        <dbReference type="SAM" id="Phobius"/>
    </source>
</evidence>
<sequence>MSFTFGQRWIGIGALALALPMAASAQQAFTRGSVNLRAGPSSQYPSIARLAPGQSVQVMGCTGGYGWCDIVLPDGLRGWAAATRLDYPYGGGYVPLAGYGAVIGVPIVAFSIGNYWGNYYRDRPWYSEPRWWGGRPPPPPVPGWRPMPPPHAGWQPRPPGPGFVPPVRPPGPGYGPRPDYRPHPGPGYGPPRDPGYRPPHPGPGGGGDHHRPPGPRPPGPDRPHGGPPGHGGGGHGGGHGGSGGHHGGGHGGGGPGGPR</sequence>
<dbReference type="SMART" id="SM00287">
    <property type="entry name" value="SH3b"/>
    <property type="match status" value="1"/>
</dbReference>
<dbReference type="InterPro" id="IPR003646">
    <property type="entry name" value="SH3-like_bac-type"/>
</dbReference>
<keyword evidence="2" id="KW-0472">Membrane</keyword>
<feature type="signal peptide" evidence="3">
    <location>
        <begin position="1"/>
        <end position="25"/>
    </location>
</feature>
<reference evidence="5 6" key="1">
    <citation type="submission" date="2024-03" db="EMBL/GenBank/DDBJ databases">
        <title>Novel species of the genus Variovorax.</title>
        <authorList>
            <person name="Liu Q."/>
            <person name="Xin Y.-H."/>
        </authorList>
    </citation>
    <scope>NUCLEOTIDE SEQUENCE [LARGE SCALE GENOMIC DNA]</scope>
    <source>
        <strain evidence="5 6">KACC 18900</strain>
    </source>
</reference>
<feature type="transmembrane region" description="Helical" evidence="2">
    <location>
        <begin position="96"/>
        <end position="116"/>
    </location>
</feature>
<feature type="chain" id="PRO_5047142355" evidence="3">
    <location>
        <begin position="26"/>
        <end position="259"/>
    </location>
</feature>
<keyword evidence="2" id="KW-1133">Transmembrane helix</keyword>
<keyword evidence="3" id="KW-0732">Signal</keyword>
<gene>
    <name evidence="5" type="ORF">WKW82_00540</name>
</gene>
<keyword evidence="6" id="KW-1185">Reference proteome</keyword>
<feature type="compositionally biased region" description="Gly residues" evidence="1">
    <location>
        <begin position="227"/>
        <end position="259"/>
    </location>
</feature>
<comment type="caution">
    <text evidence="5">The sequence shown here is derived from an EMBL/GenBank/DDBJ whole genome shotgun (WGS) entry which is preliminary data.</text>
</comment>
<feature type="region of interest" description="Disordered" evidence="1">
    <location>
        <begin position="148"/>
        <end position="259"/>
    </location>
</feature>
<evidence type="ECO:0000313" key="6">
    <source>
        <dbReference type="Proteomes" id="UP001385892"/>
    </source>
</evidence>
<evidence type="ECO:0000256" key="1">
    <source>
        <dbReference type="SAM" id="MobiDB-lite"/>
    </source>
</evidence>
<evidence type="ECO:0000259" key="4">
    <source>
        <dbReference type="SMART" id="SM00287"/>
    </source>
</evidence>
<dbReference type="Proteomes" id="UP001385892">
    <property type="component" value="Unassembled WGS sequence"/>
</dbReference>
<evidence type="ECO:0000313" key="5">
    <source>
        <dbReference type="EMBL" id="MEJ8845117.1"/>
    </source>
</evidence>
<dbReference type="Pfam" id="PF08239">
    <property type="entry name" value="SH3_3"/>
    <property type="match status" value="1"/>
</dbReference>
<accession>A0ABU8WC83</accession>